<feature type="non-terminal residue" evidence="1">
    <location>
        <position position="263"/>
    </location>
</feature>
<organism evidence="1">
    <name type="scientific">marine metagenome</name>
    <dbReference type="NCBI Taxonomy" id="408172"/>
    <lineage>
        <taxon>unclassified sequences</taxon>
        <taxon>metagenomes</taxon>
        <taxon>ecological metagenomes</taxon>
    </lineage>
</organism>
<accession>A0A382YFA1</accession>
<protein>
    <submittedName>
        <fullName evidence="1">Uncharacterized protein</fullName>
    </submittedName>
</protein>
<name>A0A382YFA1_9ZZZZ</name>
<sequence>LYTDLGHYFPIRLFRLYPSLEEEVRVSAYTFFRGLPGTETVIAGLSLDDPYTGPLAFPRFDRIGNTFPTFVPEASVPVNLEDTISVVFDPPTQLRYSRIDFSTPLDYDLAEMEFYADGFVSEAVYTSNALPLPPATLGRIFWDEEKIGDPTLSRTIVRVRTGVTPEPDVLFRVNFFDREVEWRVEGALIVDQRLGSPTRGQEVDLESPEFNLEAREIFSAALPEARESIRLTREGYIGLPVSVRRRIEPDLEFWSSAQTADNG</sequence>
<feature type="non-terminal residue" evidence="1">
    <location>
        <position position="1"/>
    </location>
</feature>
<dbReference type="EMBL" id="UINC01175384">
    <property type="protein sequence ID" value="SVD81987.1"/>
    <property type="molecule type" value="Genomic_DNA"/>
</dbReference>
<proteinExistence type="predicted"/>
<evidence type="ECO:0000313" key="1">
    <source>
        <dbReference type="EMBL" id="SVD81987.1"/>
    </source>
</evidence>
<dbReference type="AlphaFoldDB" id="A0A382YFA1"/>
<reference evidence="1" key="1">
    <citation type="submission" date="2018-05" db="EMBL/GenBank/DDBJ databases">
        <authorList>
            <person name="Lanie J.A."/>
            <person name="Ng W.-L."/>
            <person name="Kazmierczak K.M."/>
            <person name="Andrzejewski T.M."/>
            <person name="Davidsen T.M."/>
            <person name="Wayne K.J."/>
            <person name="Tettelin H."/>
            <person name="Glass J.I."/>
            <person name="Rusch D."/>
            <person name="Podicherti R."/>
            <person name="Tsui H.-C.T."/>
            <person name="Winkler M.E."/>
        </authorList>
    </citation>
    <scope>NUCLEOTIDE SEQUENCE</scope>
</reference>
<gene>
    <name evidence="1" type="ORF">METZ01_LOCUS434841</name>
</gene>